<dbReference type="GO" id="GO:0016020">
    <property type="term" value="C:membrane"/>
    <property type="evidence" value="ECO:0007669"/>
    <property type="project" value="InterPro"/>
</dbReference>
<keyword evidence="1 3" id="KW-0812">Transmembrane</keyword>
<sequence length="221" mass="23564">MDGIKGFFTSIATVQGIISIVILLLLIAAVVYYAKKKGNKVTLSTKGVVAIGIGAALYAALSFISIPIGPNTSFRLAVAILPIFGAIFGPLVGFLVGFIGHALNDALAYGNVWWSWVFMSAGIGLFGGFVTFDKKFNPLVGLISKRNYIQLYVYSLIGIVAGSVVAYFGDVFLYSESASKVWFQIILAGATNLAILFVIANPVIIAIAKLRKSNNNLEVSE</sequence>
<dbReference type="OrthoDB" id="4550662at2"/>
<dbReference type="NCBIfam" id="NF010182">
    <property type="entry name" value="PRK13661.1"/>
    <property type="match status" value="1"/>
</dbReference>
<gene>
    <name evidence="4" type="ORF">C1I91_07925</name>
</gene>
<feature type="transmembrane region" description="Helical" evidence="3">
    <location>
        <begin position="76"/>
        <end position="100"/>
    </location>
</feature>
<evidence type="ECO:0000256" key="1">
    <source>
        <dbReference type="ARBA" id="ARBA00022692"/>
    </source>
</evidence>
<keyword evidence="2 3" id="KW-1133">Transmembrane helix</keyword>
<evidence type="ECO:0000256" key="3">
    <source>
        <dbReference type="SAM" id="Phobius"/>
    </source>
</evidence>
<keyword evidence="5" id="KW-1185">Reference proteome</keyword>
<proteinExistence type="predicted"/>
<organism evidence="4 5">
    <name type="scientific">Clostridium manihotivorum</name>
    <dbReference type="NCBI Taxonomy" id="2320868"/>
    <lineage>
        <taxon>Bacteria</taxon>
        <taxon>Bacillati</taxon>
        <taxon>Bacillota</taxon>
        <taxon>Clostridia</taxon>
        <taxon>Eubacteriales</taxon>
        <taxon>Clostridiaceae</taxon>
        <taxon>Clostridium</taxon>
    </lineage>
</organism>
<dbReference type="PANTHER" id="PTHR37815">
    <property type="entry name" value="UPF0397 PROTEIN BC_2624-RELATED"/>
    <property type="match status" value="1"/>
</dbReference>
<feature type="transmembrane region" description="Helical" evidence="3">
    <location>
        <begin position="112"/>
        <end position="130"/>
    </location>
</feature>
<reference evidence="4 5" key="1">
    <citation type="submission" date="2018-01" db="EMBL/GenBank/DDBJ databases">
        <title>Genome Sequencing and Assembly of Anaerobacter polyendosporus strain CT4.</title>
        <authorList>
            <person name="Tachaapaikoon C."/>
            <person name="Sutheeworapong S."/>
            <person name="Jenjaroenpun P."/>
            <person name="Wongsurawat T."/>
            <person name="Nookeaw I."/>
            <person name="Cheawchanlertfa P."/>
            <person name="Kosugi A."/>
            <person name="Cheevadhanarak S."/>
            <person name="Ratanakhanokchai K."/>
        </authorList>
    </citation>
    <scope>NUCLEOTIDE SEQUENCE [LARGE SCALE GENOMIC DNA]</scope>
    <source>
        <strain evidence="4 5">CT4</strain>
    </source>
</reference>
<accession>A0A410DRB8</accession>
<dbReference type="InterPro" id="IPR009825">
    <property type="entry name" value="ECF_substrate-spec-like"/>
</dbReference>
<evidence type="ECO:0000256" key="2">
    <source>
        <dbReference type="ARBA" id="ARBA00022989"/>
    </source>
</evidence>
<keyword evidence="3" id="KW-0472">Membrane</keyword>
<protein>
    <submittedName>
        <fullName evidence="4">ECF transporter S component</fullName>
    </submittedName>
</protein>
<dbReference type="AlphaFoldDB" id="A0A410DRB8"/>
<evidence type="ECO:0000313" key="4">
    <source>
        <dbReference type="EMBL" id="QAA31575.1"/>
    </source>
</evidence>
<dbReference type="EMBL" id="CP025746">
    <property type="protein sequence ID" value="QAA31575.1"/>
    <property type="molecule type" value="Genomic_DNA"/>
</dbReference>
<feature type="transmembrane region" description="Helical" evidence="3">
    <location>
        <begin position="7"/>
        <end position="34"/>
    </location>
</feature>
<feature type="transmembrane region" description="Helical" evidence="3">
    <location>
        <begin position="181"/>
        <end position="208"/>
    </location>
</feature>
<feature type="transmembrane region" description="Helical" evidence="3">
    <location>
        <begin position="46"/>
        <end position="64"/>
    </location>
</feature>
<name>A0A410DRB8_9CLOT</name>
<dbReference type="Gene3D" id="1.10.1760.20">
    <property type="match status" value="1"/>
</dbReference>
<dbReference type="Pfam" id="PF07155">
    <property type="entry name" value="ECF-ribofla_trS"/>
    <property type="match status" value="1"/>
</dbReference>
<dbReference type="RefSeq" id="WP_128212387.1">
    <property type="nucleotide sequence ID" value="NZ_CP025746.1"/>
</dbReference>
<dbReference type="KEGG" id="cmah:C1I91_07925"/>
<dbReference type="PANTHER" id="PTHR37815:SF3">
    <property type="entry name" value="UPF0397 PROTEIN SPR0429"/>
    <property type="match status" value="1"/>
</dbReference>
<dbReference type="Proteomes" id="UP000286268">
    <property type="component" value="Chromosome"/>
</dbReference>
<feature type="transmembrane region" description="Helical" evidence="3">
    <location>
        <begin position="151"/>
        <end position="169"/>
    </location>
</feature>
<evidence type="ECO:0000313" key="5">
    <source>
        <dbReference type="Proteomes" id="UP000286268"/>
    </source>
</evidence>